<comment type="caution">
    <text evidence="1">The sequence shown here is derived from an EMBL/GenBank/DDBJ whole genome shotgun (WGS) entry which is preliminary data.</text>
</comment>
<accession>A0A4Y2NLR9</accession>
<dbReference type="AlphaFoldDB" id="A0A4Y2NLR9"/>
<sequence>MPWVSLSLPHCVITISTYVVHNTSLEERYIDRQSETVQNKRTVYMMPLKPVVVFRSGTRGARLISRDPEGGSNPIQRTSVPSQLRIYDID</sequence>
<proteinExistence type="predicted"/>
<evidence type="ECO:0000313" key="2">
    <source>
        <dbReference type="Proteomes" id="UP000499080"/>
    </source>
</evidence>
<dbReference type="EMBL" id="BGPR01009401">
    <property type="protein sequence ID" value="GBN39784.1"/>
    <property type="molecule type" value="Genomic_DNA"/>
</dbReference>
<keyword evidence="2" id="KW-1185">Reference proteome</keyword>
<name>A0A4Y2NLR9_ARAVE</name>
<reference evidence="1 2" key="1">
    <citation type="journal article" date="2019" name="Sci. Rep.">
        <title>Orb-weaving spider Araneus ventricosus genome elucidates the spidroin gene catalogue.</title>
        <authorList>
            <person name="Kono N."/>
            <person name="Nakamura H."/>
            <person name="Ohtoshi R."/>
            <person name="Moran D.A.P."/>
            <person name="Shinohara A."/>
            <person name="Yoshida Y."/>
            <person name="Fujiwara M."/>
            <person name="Mori M."/>
            <person name="Tomita M."/>
            <person name="Arakawa K."/>
        </authorList>
    </citation>
    <scope>NUCLEOTIDE SEQUENCE [LARGE SCALE GENOMIC DNA]</scope>
</reference>
<dbReference type="Proteomes" id="UP000499080">
    <property type="component" value="Unassembled WGS sequence"/>
</dbReference>
<gene>
    <name evidence="1" type="ORF">AVEN_217715_1</name>
</gene>
<organism evidence="1 2">
    <name type="scientific">Araneus ventricosus</name>
    <name type="common">Orbweaver spider</name>
    <name type="synonym">Epeira ventricosa</name>
    <dbReference type="NCBI Taxonomy" id="182803"/>
    <lineage>
        <taxon>Eukaryota</taxon>
        <taxon>Metazoa</taxon>
        <taxon>Ecdysozoa</taxon>
        <taxon>Arthropoda</taxon>
        <taxon>Chelicerata</taxon>
        <taxon>Arachnida</taxon>
        <taxon>Araneae</taxon>
        <taxon>Araneomorphae</taxon>
        <taxon>Entelegynae</taxon>
        <taxon>Araneoidea</taxon>
        <taxon>Araneidae</taxon>
        <taxon>Araneus</taxon>
    </lineage>
</organism>
<protein>
    <submittedName>
        <fullName evidence="1">Uncharacterized protein</fullName>
    </submittedName>
</protein>
<evidence type="ECO:0000313" key="1">
    <source>
        <dbReference type="EMBL" id="GBN39784.1"/>
    </source>
</evidence>